<dbReference type="Proteomes" id="UP000070255">
    <property type="component" value="Unassembled WGS sequence"/>
</dbReference>
<proteinExistence type="predicted"/>
<evidence type="ECO:0000313" key="2">
    <source>
        <dbReference type="Proteomes" id="UP000070255"/>
    </source>
</evidence>
<gene>
    <name evidence="1" type="ORF">WS72_19480</name>
</gene>
<organism evidence="1 2">
    <name type="scientific">Burkholderia savannae</name>
    <dbReference type="NCBI Taxonomy" id="1637837"/>
    <lineage>
        <taxon>Bacteria</taxon>
        <taxon>Pseudomonadati</taxon>
        <taxon>Pseudomonadota</taxon>
        <taxon>Betaproteobacteria</taxon>
        <taxon>Burkholderiales</taxon>
        <taxon>Burkholderiaceae</taxon>
        <taxon>Burkholderia</taxon>
        <taxon>pseudomallei group</taxon>
    </lineage>
</organism>
<accession>A0ABR5T8G9</accession>
<evidence type="ECO:0000313" key="1">
    <source>
        <dbReference type="EMBL" id="KWZ39585.1"/>
    </source>
</evidence>
<comment type="caution">
    <text evidence="1">The sequence shown here is derived from an EMBL/GenBank/DDBJ whole genome shotgun (WGS) entry which is preliminary data.</text>
</comment>
<dbReference type="EMBL" id="LNJQ01000003">
    <property type="protein sequence ID" value="KWZ39585.1"/>
    <property type="molecule type" value="Genomic_DNA"/>
</dbReference>
<reference evidence="1 2" key="1">
    <citation type="submission" date="2015-11" db="EMBL/GenBank/DDBJ databases">
        <authorList>
            <person name="Sahl J."/>
            <person name="Wagner D."/>
            <person name="Keim P."/>
        </authorList>
    </citation>
    <scope>NUCLEOTIDE SEQUENCE [LARGE SCALE GENOMIC DNA]</scope>
    <source>
        <strain evidence="1 2">BDU18</strain>
    </source>
</reference>
<protein>
    <recommendedName>
        <fullName evidence="3">Lipoprotein</fullName>
    </recommendedName>
</protein>
<name>A0ABR5T8G9_9BURK</name>
<keyword evidence="2" id="KW-1185">Reference proteome</keyword>
<dbReference type="RefSeq" id="WP_059647377.1">
    <property type="nucleotide sequence ID" value="NZ_CP013423.1"/>
</dbReference>
<evidence type="ECO:0008006" key="3">
    <source>
        <dbReference type="Google" id="ProtNLM"/>
    </source>
</evidence>
<sequence length="119" mass="12958">MKKITSIFLMVACASFARESASQEIYTRQGDVLAAAIKNGSASGEMRGPVADLFTRQFRSQGPLLVSAKVIRTLRRDGCKRMELTFTKKDVETPKGVSDAVLKTELNYCADGTPPIGLE</sequence>